<dbReference type="Gene3D" id="3.40.50.300">
    <property type="entry name" value="P-loop containing nucleotide triphosphate hydrolases"/>
    <property type="match status" value="1"/>
</dbReference>
<keyword evidence="2" id="KW-0547">Nucleotide-binding</keyword>
<dbReference type="InterPro" id="IPR003593">
    <property type="entry name" value="AAA+_ATPase"/>
</dbReference>
<dbReference type="CDD" id="cd03255">
    <property type="entry name" value="ABC_MJ0796_LolCDE_FtsE"/>
    <property type="match status" value="1"/>
</dbReference>
<dbReference type="InterPro" id="IPR003439">
    <property type="entry name" value="ABC_transporter-like_ATP-bd"/>
</dbReference>
<dbReference type="EMBL" id="DTGG01000010">
    <property type="protein sequence ID" value="HFZ08544.1"/>
    <property type="molecule type" value="Genomic_DNA"/>
</dbReference>
<sequence length="225" mass="25627">MIKVKNLWKSFGPVGKRVPVLRGINLNFYSGEFAIIFGPSGCGKSTLLHTILGLEEPDRGKVYLRGKSLYHMSEDSRALWRRKKVGMVFQQSNWIKSMTVWENVGYPLMLEGYPERRIFEKALEELKRVGLEKMVFQKPTELSGGEQQKAALARALITDPGIIICDEPTGNLDSKSGLELIGILKKLNEVQRKAILMVTHERSFLSYATRRIFMKDGRVVEDEHN</sequence>
<dbReference type="AlphaFoldDB" id="A0A7V3J9B6"/>
<dbReference type="PROSITE" id="PS00211">
    <property type="entry name" value="ABC_TRANSPORTER_1"/>
    <property type="match status" value="1"/>
</dbReference>
<dbReference type="InterPro" id="IPR015854">
    <property type="entry name" value="ABC_transpr_LolD-like"/>
</dbReference>
<dbReference type="InterPro" id="IPR027417">
    <property type="entry name" value="P-loop_NTPase"/>
</dbReference>
<reference evidence="5" key="1">
    <citation type="journal article" date="2020" name="mSystems">
        <title>Genome- and Community-Level Interaction Insights into Carbon Utilization and Element Cycling Functions of Hydrothermarchaeota in Hydrothermal Sediment.</title>
        <authorList>
            <person name="Zhou Z."/>
            <person name="Liu Y."/>
            <person name="Xu W."/>
            <person name="Pan J."/>
            <person name="Luo Z.H."/>
            <person name="Li M."/>
        </authorList>
    </citation>
    <scope>NUCLEOTIDE SEQUENCE [LARGE SCALE GENOMIC DNA]</scope>
    <source>
        <strain evidence="5">SpSt-757</strain>
    </source>
</reference>
<keyword evidence="3 5" id="KW-0067">ATP-binding</keyword>
<evidence type="ECO:0000313" key="5">
    <source>
        <dbReference type="EMBL" id="HFZ08544.1"/>
    </source>
</evidence>
<evidence type="ECO:0000256" key="2">
    <source>
        <dbReference type="ARBA" id="ARBA00022741"/>
    </source>
</evidence>
<accession>A0A7V3J9B6</accession>
<dbReference type="SUPFAM" id="SSF52540">
    <property type="entry name" value="P-loop containing nucleoside triphosphate hydrolases"/>
    <property type="match status" value="1"/>
</dbReference>
<gene>
    <name evidence="5" type="ORF">ENV41_00220</name>
</gene>
<protein>
    <submittedName>
        <fullName evidence="5">ABC transporter ATP-binding protein</fullName>
    </submittedName>
</protein>
<dbReference type="SMART" id="SM00382">
    <property type="entry name" value="AAA"/>
    <property type="match status" value="1"/>
</dbReference>
<keyword evidence="1" id="KW-0813">Transport</keyword>
<dbReference type="InterPro" id="IPR017871">
    <property type="entry name" value="ABC_transporter-like_CS"/>
</dbReference>
<dbReference type="GO" id="GO:0016887">
    <property type="term" value="F:ATP hydrolysis activity"/>
    <property type="evidence" value="ECO:0007669"/>
    <property type="project" value="InterPro"/>
</dbReference>
<dbReference type="FunFam" id="3.40.50.300:FF:000032">
    <property type="entry name" value="Export ABC transporter ATP-binding protein"/>
    <property type="match status" value="1"/>
</dbReference>
<comment type="caution">
    <text evidence="5">The sequence shown here is derived from an EMBL/GenBank/DDBJ whole genome shotgun (WGS) entry which is preliminary data.</text>
</comment>
<evidence type="ECO:0000256" key="1">
    <source>
        <dbReference type="ARBA" id="ARBA00022448"/>
    </source>
</evidence>
<dbReference type="Pfam" id="PF00005">
    <property type="entry name" value="ABC_tran"/>
    <property type="match status" value="1"/>
</dbReference>
<organism evidence="5">
    <name type="scientific">candidate division CPR3 bacterium</name>
    <dbReference type="NCBI Taxonomy" id="2268181"/>
    <lineage>
        <taxon>Bacteria</taxon>
        <taxon>Bacteria division CPR3</taxon>
    </lineage>
</organism>
<dbReference type="GO" id="GO:0005886">
    <property type="term" value="C:plasma membrane"/>
    <property type="evidence" value="ECO:0007669"/>
    <property type="project" value="TreeGrafter"/>
</dbReference>
<dbReference type="GO" id="GO:0098796">
    <property type="term" value="C:membrane protein complex"/>
    <property type="evidence" value="ECO:0007669"/>
    <property type="project" value="UniProtKB-ARBA"/>
</dbReference>
<dbReference type="GO" id="GO:0022857">
    <property type="term" value="F:transmembrane transporter activity"/>
    <property type="evidence" value="ECO:0007669"/>
    <property type="project" value="TreeGrafter"/>
</dbReference>
<dbReference type="GO" id="GO:0005524">
    <property type="term" value="F:ATP binding"/>
    <property type="evidence" value="ECO:0007669"/>
    <property type="project" value="UniProtKB-KW"/>
</dbReference>
<feature type="domain" description="ABC transporter" evidence="4">
    <location>
        <begin position="2"/>
        <end position="225"/>
    </location>
</feature>
<dbReference type="PROSITE" id="PS50893">
    <property type="entry name" value="ABC_TRANSPORTER_2"/>
    <property type="match status" value="1"/>
</dbReference>
<dbReference type="PANTHER" id="PTHR24220">
    <property type="entry name" value="IMPORT ATP-BINDING PROTEIN"/>
    <property type="match status" value="1"/>
</dbReference>
<dbReference type="InterPro" id="IPR017911">
    <property type="entry name" value="MacB-like_ATP-bd"/>
</dbReference>
<proteinExistence type="predicted"/>
<evidence type="ECO:0000256" key="3">
    <source>
        <dbReference type="ARBA" id="ARBA00022840"/>
    </source>
</evidence>
<name>A0A7V3J9B6_UNCC3</name>
<evidence type="ECO:0000259" key="4">
    <source>
        <dbReference type="PROSITE" id="PS50893"/>
    </source>
</evidence>